<accession>A0A249LF30</accession>
<keyword evidence="4 11" id="KW-0808">Transferase</keyword>
<feature type="transmembrane region" description="Helical" evidence="12">
    <location>
        <begin position="122"/>
        <end position="141"/>
    </location>
</feature>
<evidence type="ECO:0000256" key="8">
    <source>
        <dbReference type="ARBA" id="ARBA00023136"/>
    </source>
</evidence>
<protein>
    <submittedName>
        <fullName evidence="13">Cardiolipin synthase (CMP-forming)</fullName>
    </submittedName>
</protein>
<dbReference type="KEGG" id="plim:PHILAsVB114_03580"/>
<comment type="similarity">
    <text evidence="2 11">Belongs to the CDP-alcohol phosphatidyltransferase class-I family.</text>
</comment>
<keyword evidence="8 12" id="KW-0472">Membrane</keyword>
<keyword evidence="10" id="KW-1208">Phospholipid metabolism</keyword>
<dbReference type="RefSeq" id="WP_095698026.1">
    <property type="nucleotide sequence ID" value="NZ_CP016782.1"/>
</dbReference>
<evidence type="ECO:0000256" key="11">
    <source>
        <dbReference type="RuleBase" id="RU003750"/>
    </source>
</evidence>
<dbReference type="UniPathway" id="UPA00085"/>
<keyword evidence="6 12" id="KW-1133">Transmembrane helix</keyword>
<dbReference type="GO" id="GO:0046474">
    <property type="term" value="P:glycerophospholipid biosynthetic process"/>
    <property type="evidence" value="ECO:0007669"/>
    <property type="project" value="TreeGrafter"/>
</dbReference>
<dbReference type="InterPro" id="IPR000462">
    <property type="entry name" value="CDP-OH_P_trans"/>
</dbReference>
<keyword evidence="14" id="KW-1185">Reference proteome</keyword>
<dbReference type="Pfam" id="PF01066">
    <property type="entry name" value="CDP-OH_P_transf"/>
    <property type="match status" value="1"/>
</dbReference>
<keyword evidence="9" id="KW-0594">Phospholipid biosynthesis</keyword>
<evidence type="ECO:0000256" key="2">
    <source>
        <dbReference type="ARBA" id="ARBA00010441"/>
    </source>
</evidence>
<evidence type="ECO:0000256" key="10">
    <source>
        <dbReference type="ARBA" id="ARBA00023264"/>
    </source>
</evidence>
<name>A0A249LF30_9ACTN</name>
<dbReference type="GO" id="GO:0008444">
    <property type="term" value="F:CDP-diacylglycerol-glycerol-3-phosphate 3-phosphatidyltransferase activity"/>
    <property type="evidence" value="ECO:0007669"/>
    <property type="project" value="InterPro"/>
</dbReference>
<feature type="transmembrane region" description="Helical" evidence="12">
    <location>
        <begin position="88"/>
        <end position="110"/>
    </location>
</feature>
<comment type="subcellular location">
    <subcellularLocation>
        <location evidence="1">Membrane</location>
        <topology evidence="1">Multi-pass membrane protein</topology>
    </subcellularLocation>
</comment>
<gene>
    <name evidence="13" type="ORF">PHILAsVB114_03580</name>
</gene>
<feature type="transmembrane region" description="Helical" evidence="12">
    <location>
        <begin position="153"/>
        <end position="174"/>
    </location>
</feature>
<evidence type="ECO:0000256" key="3">
    <source>
        <dbReference type="ARBA" id="ARBA00022516"/>
    </source>
</evidence>
<feature type="transmembrane region" description="Helical" evidence="12">
    <location>
        <begin position="7"/>
        <end position="27"/>
    </location>
</feature>
<dbReference type="AlphaFoldDB" id="A0A249LF30"/>
<evidence type="ECO:0000313" key="13">
    <source>
        <dbReference type="EMBL" id="ASY27730.1"/>
    </source>
</evidence>
<dbReference type="PANTHER" id="PTHR14269:SF62">
    <property type="entry name" value="CDP-DIACYLGLYCEROL--GLYCEROL-3-PHOSPHATE 3-PHOSPHATIDYLTRANSFERASE 1, CHLOROPLASTIC"/>
    <property type="match status" value="1"/>
</dbReference>
<dbReference type="PIRSF" id="PIRSF000847">
    <property type="entry name" value="Phos_ph_gly_syn"/>
    <property type="match status" value="1"/>
</dbReference>
<dbReference type="EMBL" id="CP016782">
    <property type="protein sequence ID" value="ASY27730.1"/>
    <property type="molecule type" value="Genomic_DNA"/>
</dbReference>
<evidence type="ECO:0000256" key="9">
    <source>
        <dbReference type="ARBA" id="ARBA00023209"/>
    </source>
</evidence>
<dbReference type="InterPro" id="IPR048254">
    <property type="entry name" value="CDP_ALCOHOL_P_TRANSF_CS"/>
</dbReference>
<evidence type="ECO:0000256" key="4">
    <source>
        <dbReference type="ARBA" id="ARBA00022679"/>
    </source>
</evidence>
<evidence type="ECO:0000256" key="12">
    <source>
        <dbReference type="SAM" id="Phobius"/>
    </source>
</evidence>
<evidence type="ECO:0000313" key="14">
    <source>
        <dbReference type="Proteomes" id="UP000217221"/>
    </source>
</evidence>
<keyword evidence="3" id="KW-0444">Lipid biosynthesis</keyword>
<dbReference type="PROSITE" id="PS00379">
    <property type="entry name" value="CDP_ALCOHOL_P_TRANSF"/>
    <property type="match status" value="1"/>
</dbReference>
<proteinExistence type="inferred from homology"/>
<reference evidence="13 14" key="1">
    <citation type="submission" date="2016-07" db="EMBL/GenBank/DDBJ databases">
        <title>High microdiversification within the ubiquitous acI lineage of Actinobacteria.</title>
        <authorList>
            <person name="Neuenschwander S.M."/>
            <person name="Salcher M."/>
            <person name="Ghai R."/>
            <person name="Pernthaler J."/>
        </authorList>
    </citation>
    <scope>NUCLEOTIDE SEQUENCE [LARGE SCALE GENOMIC DNA]</scope>
    <source>
        <strain evidence="13">MMS-VB-114</strain>
    </source>
</reference>
<sequence length="192" mass="21322">MNKNINIPNALSFLRLLGIPVFIYFALVREQDVIAITILAIAGITDYLDGKLARAWNQTSDLGAMLDPVADRIYILATLIVLYQREAINLWVILVLLFRDAILALMTLVLKVRGLQLMEVTYLGKAATFNLLYAFPLLLLATHQSVAGEIAFAIGWGFALWGIALYLYTGLIYFQNGLGSIRVNSRTTNPDS</sequence>
<dbReference type="OrthoDB" id="9796672at2"/>
<keyword evidence="5 12" id="KW-0812">Transmembrane</keyword>
<dbReference type="InterPro" id="IPR004570">
    <property type="entry name" value="Phosphatidylglycerol_P_synth"/>
</dbReference>
<evidence type="ECO:0000256" key="7">
    <source>
        <dbReference type="ARBA" id="ARBA00023098"/>
    </source>
</evidence>
<dbReference type="InterPro" id="IPR050324">
    <property type="entry name" value="CDP-alcohol_PTase-I"/>
</dbReference>
<evidence type="ECO:0000256" key="5">
    <source>
        <dbReference type="ARBA" id="ARBA00022692"/>
    </source>
</evidence>
<evidence type="ECO:0000256" key="1">
    <source>
        <dbReference type="ARBA" id="ARBA00004141"/>
    </source>
</evidence>
<dbReference type="Gene3D" id="1.20.120.1760">
    <property type="match status" value="1"/>
</dbReference>
<dbReference type="PANTHER" id="PTHR14269">
    <property type="entry name" value="CDP-DIACYLGLYCEROL--GLYCEROL-3-PHOSPHATE 3-PHOSPHATIDYLTRANSFERASE-RELATED"/>
    <property type="match status" value="1"/>
</dbReference>
<dbReference type="Proteomes" id="UP000217221">
    <property type="component" value="Chromosome"/>
</dbReference>
<dbReference type="GO" id="GO:0016020">
    <property type="term" value="C:membrane"/>
    <property type="evidence" value="ECO:0007669"/>
    <property type="project" value="UniProtKB-SubCell"/>
</dbReference>
<evidence type="ECO:0000256" key="6">
    <source>
        <dbReference type="ARBA" id="ARBA00022989"/>
    </source>
</evidence>
<keyword evidence="7" id="KW-0443">Lipid metabolism</keyword>
<organism evidence="13 14">
    <name type="scientific">Candidatus Planktophila limnetica</name>
    <dbReference type="NCBI Taxonomy" id="573600"/>
    <lineage>
        <taxon>Bacteria</taxon>
        <taxon>Bacillati</taxon>
        <taxon>Actinomycetota</taxon>
        <taxon>Actinomycetes</taxon>
        <taxon>Candidatus Nanopelagicales</taxon>
        <taxon>Candidatus Nanopelagicaceae</taxon>
        <taxon>Candidatus Planktophila</taxon>
    </lineage>
</organism>
<dbReference type="InterPro" id="IPR043130">
    <property type="entry name" value="CDP-OH_PTrfase_TM_dom"/>
</dbReference>